<dbReference type="Pfam" id="PF00020">
    <property type="entry name" value="TNFR_c6"/>
    <property type="match status" value="2"/>
</dbReference>
<keyword evidence="16" id="KW-1185">Reference proteome</keyword>
<dbReference type="GO" id="GO:2000406">
    <property type="term" value="P:positive regulation of T cell migration"/>
    <property type="evidence" value="ECO:0007669"/>
    <property type="project" value="TreeGrafter"/>
</dbReference>
<dbReference type="OrthoDB" id="10031141at2759"/>
<dbReference type="GO" id="GO:0046642">
    <property type="term" value="P:negative regulation of alpha-beta T cell proliferation"/>
    <property type="evidence" value="ECO:0007669"/>
    <property type="project" value="TreeGrafter"/>
</dbReference>
<dbReference type="GO" id="GO:0050830">
    <property type="term" value="P:defense response to Gram-positive bacterium"/>
    <property type="evidence" value="ECO:0007669"/>
    <property type="project" value="TreeGrafter"/>
</dbReference>
<evidence type="ECO:0000313" key="15">
    <source>
        <dbReference type="EMBL" id="KAF7695512.1"/>
    </source>
</evidence>
<dbReference type="GO" id="GO:0007165">
    <property type="term" value="P:signal transduction"/>
    <property type="evidence" value="ECO:0007669"/>
    <property type="project" value="InterPro"/>
</dbReference>
<dbReference type="FunFam" id="2.10.50.10:FF:000007">
    <property type="entry name" value="TNF receptor superfamily member 14"/>
    <property type="match status" value="1"/>
</dbReference>
<evidence type="ECO:0000256" key="4">
    <source>
        <dbReference type="ARBA" id="ARBA00022692"/>
    </source>
</evidence>
<keyword evidence="8 13" id="KW-0472">Membrane</keyword>
<sequence length="235" mass="25447">MISINLEQTFLIASFSFLNIELYVYACGRAEYEINGECCPMCPPGNRVYRHCTEFTSTTCMPCVGSTYTDEPNGLSSCLSCTVCDVGQGLKVKTACTWTSDTVCEPLEGFYCTDYYRLKCTFALKHTKCNPGEYIKQEGSAVKDTECAGCADGTFSNGSLTSCKQHTNCQDLGLEEITPGNNSVDAQCVVKKPTVNIIVGCIIATLALGLLVAAAVIVKERKKKAHVQNCEGDVL</sequence>
<comment type="subcellular location">
    <subcellularLocation>
        <location evidence="1">Membrane</location>
        <topology evidence="1">Single-pass type I membrane protein</topology>
    </subcellularLocation>
</comment>
<dbReference type="GO" id="GO:0002720">
    <property type="term" value="P:positive regulation of cytokine production involved in immune response"/>
    <property type="evidence" value="ECO:0007669"/>
    <property type="project" value="TreeGrafter"/>
</dbReference>
<dbReference type="Gene3D" id="2.10.50.10">
    <property type="entry name" value="Tumor Necrosis Factor Receptor, subunit A, domain 2"/>
    <property type="match status" value="3"/>
</dbReference>
<keyword evidence="10" id="KW-0675">Receptor</keyword>
<gene>
    <name evidence="15" type="ORF">HF521_007235</name>
</gene>
<dbReference type="InterPro" id="IPR001368">
    <property type="entry name" value="TNFR/NGFR_Cys_rich_reg"/>
</dbReference>
<evidence type="ECO:0000256" key="12">
    <source>
        <dbReference type="PROSITE-ProRule" id="PRU00206"/>
    </source>
</evidence>
<organism evidence="15 16">
    <name type="scientific">Silurus meridionalis</name>
    <name type="common">Southern catfish</name>
    <name type="synonym">Silurus soldatovi meridionalis</name>
    <dbReference type="NCBI Taxonomy" id="175797"/>
    <lineage>
        <taxon>Eukaryota</taxon>
        <taxon>Metazoa</taxon>
        <taxon>Chordata</taxon>
        <taxon>Craniata</taxon>
        <taxon>Vertebrata</taxon>
        <taxon>Euteleostomi</taxon>
        <taxon>Actinopterygii</taxon>
        <taxon>Neopterygii</taxon>
        <taxon>Teleostei</taxon>
        <taxon>Ostariophysi</taxon>
        <taxon>Siluriformes</taxon>
        <taxon>Siluridae</taxon>
        <taxon>Silurus</taxon>
    </lineage>
</organism>
<dbReference type="PRINTS" id="PR01680">
    <property type="entry name" value="TNFACTORR6"/>
</dbReference>
<keyword evidence="2" id="KW-0597">Phosphoprotein</keyword>
<evidence type="ECO:0000256" key="9">
    <source>
        <dbReference type="ARBA" id="ARBA00023157"/>
    </source>
</evidence>
<dbReference type="EMBL" id="JABFDY010000017">
    <property type="protein sequence ID" value="KAF7695512.1"/>
    <property type="molecule type" value="Genomic_DNA"/>
</dbReference>
<dbReference type="PROSITE" id="PS50050">
    <property type="entry name" value="TNFR_NGFR_2"/>
    <property type="match status" value="1"/>
</dbReference>
<keyword evidence="7 13" id="KW-1133">Transmembrane helix</keyword>
<comment type="caution">
    <text evidence="15">The sequence shown here is derived from an EMBL/GenBank/DDBJ whole genome shotgun (WGS) entry which is preliminary data.</text>
</comment>
<accession>A0A8T0ATP9</accession>
<comment type="caution">
    <text evidence="12">Lacks conserved residue(s) required for the propagation of feature annotation.</text>
</comment>
<dbReference type="GO" id="GO:0009897">
    <property type="term" value="C:external side of plasma membrane"/>
    <property type="evidence" value="ECO:0007669"/>
    <property type="project" value="TreeGrafter"/>
</dbReference>
<keyword evidence="4 13" id="KW-0812">Transmembrane</keyword>
<dbReference type="FunFam" id="2.10.50.10:FF:000009">
    <property type="entry name" value="Tumor necrosis factor receptor superfamily member 14"/>
    <property type="match status" value="1"/>
</dbReference>
<dbReference type="CDD" id="cd13405">
    <property type="entry name" value="TNFRSF14_teleost"/>
    <property type="match status" value="1"/>
</dbReference>
<evidence type="ECO:0000256" key="7">
    <source>
        <dbReference type="ARBA" id="ARBA00022989"/>
    </source>
</evidence>
<evidence type="ECO:0000256" key="8">
    <source>
        <dbReference type="ARBA" id="ARBA00023136"/>
    </source>
</evidence>
<protein>
    <recommendedName>
        <fullName evidence="14">TNFR-Cys domain-containing protein</fullName>
    </recommendedName>
</protein>
<feature type="repeat" description="TNFR-Cys" evidence="12">
    <location>
        <begin position="62"/>
        <end position="104"/>
    </location>
</feature>
<keyword evidence="6" id="KW-0677">Repeat</keyword>
<dbReference type="AlphaFoldDB" id="A0A8T0ATP9"/>
<evidence type="ECO:0000256" key="3">
    <source>
        <dbReference type="ARBA" id="ARBA00022581"/>
    </source>
</evidence>
<dbReference type="SUPFAM" id="SSF57586">
    <property type="entry name" value="TNF receptor-like"/>
    <property type="match status" value="2"/>
</dbReference>
<keyword evidence="9 12" id="KW-1015">Disulfide bond</keyword>
<evidence type="ECO:0000256" key="6">
    <source>
        <dbReference type="ARBA" id="ARBA00022737"/>
    </source>
</evidence>
<feature type="disulfide bond" evidence="12">
    <location>
        <begin position="63"/>
        <end position="78"/>
    </location>
</feature>
<keyword evidence="5" id="KW-0732">Signal</keyword>
<name>A0A8T0ATP9_SILME</name>
<dbReference type="SMART" id="SM00208">
    <property type="entry name" value="TNFR"/>
    <property type="match status" value="4"/>
</dbReference>
<evidence type="ECO:0000256" key="13">
    <source>
        <dbReference type="SAM" id="Phobius"/>
    </source>
</evidence>
<dbReference type="PANTHER" id="PTHR46838:SF1">
    <property type="entry name" value="TUMOR NECROSIS FACTOR RECEPTOR SUPERFAMILY MEMBER 14"/>
    <property type="match status" value="1"/>
</dbReference>
<feature type="transmembrane region" description="Helical" evidence="13">
    <location>
        <begin position="197"/>
        <end position="218"/>
    </location>
</feature>
<dbReference type="GO" id="GO:0006915">
    <property type="term" value="P:apoptotic process"/>
    <property type="evidence" value="ECO:0007669"/>
    <property type="project" value="InterPro"/>
</dbReference>
<feature type="domain" description="TNFR-Cys" evidence="14">
    <location>
        <begin position="62"/>
        <end position="104"/>
    </location>
</feature>
<evidence type="ECO:0000256" key="11">
    <source>
        <dbReference type="ARBA" id="ARBA00023180"/>
    </source>
</evidence>
<evidence type="ECO:0000256" key="1">
    <source>
        <dbReference type="ARBA" id="ARBA00004479"/>
    </source>
</evidence>
<dbReference type="GO" id="GO:0004888">
    <property type="term" value="F:transmembrane signaling receptor activity"/>
    <property type="evidence" value="ECO:0007669"/>
    <property type="project" value="InterPro"/>
</dbReference>
<evidence type="ECO:0000313" key="16">
    <source>
        <dbReference type="Proteomes" id="UP000606274"/>
    </source>
</evidence>
<evidence type="ECO:0000256" key="5">
    <source>
        <dbReference type="ARBA" id="ARBA00022729"/>
    </source>
</evidence>
<dbReference type="GO" id="GO:0050829">
    <property type="term" value="P:defense response to Gram-negative bacterium"/>
    <property type="evidence" value="ECO:0007669"/>
    <property type="project" value="TreeGrafter"/>
</dbReference>
<keyword evidence="11" id="KW-0325">Glycoprotein</keyword>
<evidence type="ECO:0000259" key="14">
    <source>
        <dbReference type="PROSITE" id="PS50050"/>
    </source>
</evidence>
<proteinExistence type="predicted"/>
<reference evidence="15" key="1">
    <citation type="submission" date="2020-08" db="EMBL/GenBank/DDBJ databases">
        <title>Chromosome-level assembly of Southern catfish (Silurus meridionalis) provides insights into visual adaptation to the nocturnal and benthic lifestyles.</title>
        <authorList>
            <person name="Zhang Y."/>
            <person name="Wang D."/>
            <person name="Peng Z."/>
        </authorList>
    </citation>
    <scope>NUCLEOTIDE SEQUENCE</scope>
    <source>
        <strain evidence="15">SWU-2019-XX</strain>
        <tissue evidence="15">Muscle</tissue>
    </source>
</reference>
<dbReference type="GO" id="GO:0006955">
    <property type="term" value="P:immune response"/>
    <property type="evidence" value="ECO:0007669"/>
    <property type="project" value="InterPro"/>
</dbReference>
<dbReference type="PANTHER" id="PTHR46838">
    <property type="entry name" value="TUMOR NECROSIS FACTOR RECEPTOR SUPERFAMILY MEMBER 14"/>
    <property type="match status" value="1"/>
</dbReference>
<dbReference type="Proteomes" id="UP000606274">
    <property type="component" value="Unassembled WGS sequence"/>
</dbReference>
<dbReference type="PROSITE" id="PS00652">
    <property type="entry name" value="TNFR_NGFR_1"/>
    <property type="match status" value="2"/>
</dbReference>
<keyword evidence="3" id="KW-0945">Host-virus interaction</keyword>
<dbReference type="InterPro" id="IPR008063">
    <property type="entry name" value="Fas_rcpt"/>
</dbReference>
<evidence type="ECO:0000256" key="10">
    <source>
        <dbReference type="ARBA" id="ARBA00023170"/>
    </source>
</evidence>
<evidence type="ECO:0000256" key="2">
    <source>
        <dbReference type="ARBA" id="ARBA00022553"/>
    </source>
</evidence>